<gene>
    <name evidence="10" type="ORF">GSI_04093</name>
</gene>
<dbReference type="PANTHER" id="PTHR23253:SF9">
    <property type="entry name" value="EUKARYOTIC TRANSLATION INITIATION FACTOR 4 GAMMA 2"/>
    <property type="match status" value="1"/>
</dbReference>
<protein>
    <submittedName>
        <fullName evidence="10">Transporter</fullName>
    </submittedName>
</protein>
<dbReference type="SUPFAM" id="SSF48371">
    <property type="entry name" value="ARM repeat"/>
    <property type="match status" value="2"/>
</dbReference>
<evidence type="ECO:0000256" key="2">
    <source>
        <dbReference type="ARBA" id="ARBA00005775"/>
    </source>
</evidence>
<evidence type="ECO:0000259" key="9">
    <source>
        <dbReference type="PROSITE" id="PS51366"/>
    </source>
</evidence>
<feature type="compositionally biased region" description="Pro residues" evidence="8">
    <location>
        <begin position="385"/>
        <end position="411"/>
    </location>
</feature>
<dbReference type="STRING" id="1077348.A0A2G8SI89"/>
<dbReference type="InterPro" id="IPR016024">
    <property type="entry name" value="ARM-type_fold"/>
</dbReference>
<dbReference type="GO" id="GO:0016281">
    <property type="term" value="C:eukaryotic translation initiation factor 4F complex"/>
    <property type="evidence" value="ECO:0007669"/>
    <property type="project" value="TreeGrafter"/>
</dbReference>
<evidence type="ECO:0000256" key="7">
    <source>
        <dbReference type="ARBA" id="ARBA00022917"/>
    </source>
</evidence>
<feature type="compositionally biased region" description="Polar residues" evidence="8">
    <location>
        <begin position="464"/>
        <end position="473"/>
    </location>
</feature>
<sequence>MSKSSTASAPKTSTQLPSKSAWAKGPPANTSTAPSPRPQSPAPSAAPSAPLTHSRRPSTLGQGVAFKDGVGARTSSNASKSGAHPSSPAQPGPSSLSLSLTLGRSAPSPGSSVTFGSIDDASAPISSSPAPAPMMKPDGIKSFGSLPANPNGKIHSRTTSFSTGMPPSAAAAAPVSSSSSTATSTSSASTSSSTSTAASTAPSVSGSSSTPRAAKFDVKSLFQNKSSDAPSSTTAATASPSHRPTPLPQSSLSPQGQPPHQASPSQMGAPYNTFRPQPNGVPMTSPGVPRSPSFARQMPNGNVNGRPPAPPGGPPSGALPAAMPSPRMGPPPHGGQPQPVPHAQPGVPVPAPQWGYYQYYPGMPIDPNYNPYQTAQWMPQHLPQQHPPQGPPGPPIPGLPMSPRGQPPPLHAPGTPTMAPAMPPNAHPPHSTPSPHTHTSNLSNVSSTPPTPASTTAPGGGLSRLNSNANTFTPKRVTIKSESGQEVDLERWKKQAPAAVASPVVPSSPARRTVQVRLETEEAKKKRLAEEEAEKAKKEAEKAKKEAEEKAKKDAEEKAKREAEEKVKREEEERKRKEDEEKQRVRKEEEEKERKRKEAEEAERLRKEAEEKARKEAEERAAREAEEKAKAEAEAEAAAAAAAAAAAQEAKAEPEEGEVQEPEQAAEATDEATKEEAKDKVSDKAPLRIDTTLSVDGKRRPGRLDLSGTKSQTIPAALPSALATARIIEDIGSIQYPEGVKSPKPELNVNAKQGKFRYDRDFLLQFMAVCKEKPDSLPPLDAIGLEPVEQTFPMTRGGSHGRRSSSNVMPPPSRQASVGLGISGFNKPSVNPFTMGQFSTPNQKLTSDDRFAASNRSTSMSGGPAGIPFGRPSPMVRSSSQGGPGGHPSSGRTRSQRGGKRDKERPSAAPSGPGSSFGPSSALAGVQNLEPVVPLEVSANRWTPASLVKKSQPVDSESPDVVDRKVRSLLNKLTMERFDSISDQIILWANRSEKEKDGRTLIQVIRLVFEKATDEATWSEMYARLCRKMMEQISPNVHDDGIKNADGKPIAGGQLFRKYLLNRCQEDFERGWVAKEATAAAAATKASEDQAAKAAAEQNKDEESALYSEEYYAAQKAKRQGLGLIKFIGELFKLQMLTERIMHECVKKLLGNVENPEEEEIESLCKLLTTVGQILDTQKARAHMDVYFSRMKELTKSGNVNSRMQFMLQDVIELRERKWIPRNQMAAPTTIAAIHEQVRCEGETRAGEGSLHPPDQYVPGGSRRGGERGEHAQVGPDGWAVAGGAAARPPPKAGDLSKFGKIDKSAPMTFGPSSVFQKGDKSKNRESVGRQGSANMFAMLSGNPEVASEVAGKSSRPPSRKSSIDLGPGGVPEGAVPPQRKRLQLLPRSVPLEAKSESTPAASTVGSEDEAEEDQPSGTPSLSEADAKTRIDEDSKEFFSVRDLAEAEVYFTKLPSEHRHLLVDKLVTKAVESKQADAQLVADLFERAISRNLCSPASFEEGFTPTAEIIDDIAIDAPKAMDLFALMIKGSHLHLDEERRTRLASKSMDSDKLVALLS</sequence>
<dbReference type="GO" id="GO:0003729">
    <property type="term" value="F:mRNA binding"/>
    <property type="evidence" value="ECO:0007669"/>
    <property type="project" value="TreeGrafter"/>
</dbReference>
<dbReference type="SMART" id="SM00543">
    <property type="entry name" value="MIF4G"/>
    <property type="match status" value="1"/>
</dbReference>
<feature type="compositionally biased region" description="Basic and acidic residues" evidence="8">
    <location>
        <begin position="518"/>
        <end position="633"/>
    </location>
</feature>
<dbReference type="Pfam" id="PF12152">
    <property type="entry name" value="eIF_4G1"/>
    <property type="match status" value="1"/>
</dbReference>
<proteinExistence type="inferred from homology"/>
<keyword evidence="3" id="KW-0963">Cytoplasm</keyword>
<feature type="compositionally biased region" description="Low complexity" evidence="8">
    <location>
        <begin position="496"/>
        <end position="510"/>
    </location>
</feature>
<dbReference type="InterPro" id="IPR036211">
    <property type="entry name" value="eIF4G_eIF4E-bd_sf"/>
</dbReference>
<dbReference type="InterPro" id="IPR003890">
    <property type="entry name" value="MIF4G-like_typ-3"/>
</dbReference>
<evidence type="ECO:0000256" key="8">
    <source>
        <dbReference type="SAM" id="MobiDB-lite"/>
    </source>
</evidence>
<comment type="similarity">
    <text evidence="2">Belongs to the eukaryotic initiation factor 4G family.</text>
</comment>
<feature type="compositionally biased region" description="Low complexity" evidence="8">
    <location>
        <begin position="226"/>
        <end position="259"/>
    </location>
</feature>
<keyword evidence="4" id="KW-0396">Initiation factor</keyword>
<feature type="compositionally biased region" description="Low complexity" evidence="8">
    <location>
        <begin position="907"/>
        <end position="923"/>
    </location>
</feature>
<reference evidence="10 11" key="1">
    <citation type="journal article" date="2015" name="Sci. Rep.">
        <title>Chromosome-level genome map provides insights into diverse defense mechanisms in the medicinal fungus Ganoderma sinense.</title>
        <authorList>
            <person name="Zhu Y."/>
            <person name="Xu J."/>
            <person name="Sun C."/>
            <person name="Zhou S."/>
            <person name="Xu H."/>
            <person name="Nelson D.R."/>
            <person name="Qian J."/>
            <person name="Song J."/>
            <person name="Luo H."/>
            <person name="Xiang L."/>
            <person name="Li Y."/>
            <person name="Xu Z."/>
            <person name="Ji A."/>
            <person name="Wang L."/>
            <person name="Lu S."/>
            <person name="Hayward A."/>
            <person name="Sun W."/>
            <person name="Li X."/>
            <person name="Schwartz D.C."/>
            <person name="Wang Y."/>
            <person name="Chen S."/>
        </authorList>
    </citation>
    <scope>NUCLEOTIDE SEQUENCE [LARGE SCALE GENOMIC DNA]</scope>
    <source>
        <strain evidence="10 11">ZZ0214-1</strain>
    </source>
</reference>
<feature type="compositionally biased region" description="Low complexity" evidence="8">
    <location>
        <begin position="1"/>
        <end position="14"/>
    </location>
</feature>
<dbReference type="FunFam" id="1.25.40.180:FF:000020">
    <property type="entry name" value="Eukaryotic translation initiation factor subunit"/>
    <property type="match status" value="1"/>
</dbReference>
<feature type="region of interest" description="Disordered" evidence="8">
    <location>
        <begin position="1"/>
        <end position="353"/>
    </location>
</feature>
<dbReference type="Pfam" id="PF02854">
    <property type="entry name" value="MIF4G"/>
    <property type="match status" value="1"/>
</dbReference>
<feature type="compositionally biased region" description="Polar residues" evidence="8">
    <location>
        <begin position="1397"/>
        <end position="1406"/>
    </location>
</feature>
<evidence type="ECO:0000256" key="3">
    <source>
        <dbReference type="ARBA" id="ARBA00022490"/>
    </source>
</evidence>
<feature type="compositionally biased region" description="Low complexity" evidence="8">
    <location>
        <begin position="636"/>
        <end position="649"/>
    </location>
</feature>
<accession>A0A2G8SI89</accession>
<comment type="caution">
    <text evidence="10">The sequence shown here is derived from an EMBL/GenBank/DDBJ whole genome shotgun (WGS) entry which is preliminary data.</text>
</comment>
<feature type="compositionally biased region" description="Basic and acidic residues" evidence="8">
    <location>
        <begin position="671"/>
        <end position="687"/>
    </location>
</feature>
<dbReference type="InterPro" id="IPR022745">
    <property type="entry name" value="eIF4G1_eIF4E-bd"/>
</dbReference>
<dbReference type="Pfam" id="PF02847">
    <property type="entry name" value="MA3"/>
    <property type="match status" value="1"/>
</dbReference>
<dbReference type="Proteomes" id="UP000230002">
    <property type="component" value="Unassembled WGS sequence"/>
</dbReference>
<organism evidence="10 11">
    <name type="scientific">Ganoderma sinense ZZ0214-1</name>
    <dbReference type="NCBI Taxonomy" id="1077348"/>
    <lineage>
        <taxon>Eukaryota</taxon>
        <taxon>Fungi</taxon>
        <taxon>Dikarya</taxon>
        <taxon>Basidiomycota</taxon>
        <taxon>Agaricomycotina</taxon>
        <taxon>Agaricomycetes</taxon>
        <taxon>Polyporales</taxon>
        <taxon>Polyporaceae</taxon>
        <taxon>Ganoderma</taxon>
    </lineage>
</organism>
<feature type="compositionally biased region" description="Low complexity" evidence="8">
    <location>
        <begin position="81"/>
        <end position="106"/>
    </location>
</feature>
<feature type="compositionally biased region" description="Low complexity" evidence="8">
    <location>
        <begin position="316"/>
        <end position="326"/>
    </location>
</feature>
<feature type="compositionally biased region" description="Pro residues" evidence="8">
    <location>
        <begin position="421"/>
        <end position="432"/>
    </location>
</feature>
<feature type="region of interest" description="Disordered" evidence="8">
    <location>
        <begin position="368"/>
        <end position="711"/>
    </location>
</feature>
<feature type="compositionally biased region" description="Low complexity" evidence="8">
    <location>
        <begin position="162"/>
        <end position="213"/>
    </location>
</feature>
<name>A0A2G8SI89_9APHY</name>
<feature type="region of interest" description="Disordered" evidence="8">
    <location>
        <begin position="795"/>
        <end position="820"/>
    </location>
</feature>
<evidence type="ECO:0000256" key="1">
    <source>
        <dbReference type="ARBA" id="ARBA00004496"/>
    </source>
</evidence>
<feature type="compositionally biased region" description="Basic and acidic residues" evidence="8">
    <location>
        <begin position="1318"/>
        <end position="1328"/>
    </location>
</feature>
<evidence type="ECO:0000313" key="11">
    <source>
        <dbReference type="Proteomes" id="UP000230002"/>
    </source>
</evidence>
<evidence type="ECO:0000256" key="5">
    <source>
        <dbReference type="ARBA" id="ARBA00022553"/>
    </source>
</evidence>
<keyword evidence="11" id="KW-1185">Reference proteome</keyword>
<feature type="compositionally biased region" description="Pro residues" evidence="8">
    <location>
        <begin position="327"/>
        <end position="351"/>
    </location>
</feature>
<evidence type="ECO:0000256" key="6">
    <source>
        <dbReference type="ARBA" id="ARBA00022884"/>
    </source>
</evidence>
<feature type="compositionally biased region" description="Low complexity" evidence="8">
    <location>
        <begin position="117"/>
        <end position="129"/>
    </location>
</feature>
<feature type="region of interest" description="Disordered" evidence="8">
    <location>
        <begin position="1244"/>
        <end position="1329"/>
    </location>
</feature>
<feature type="domain" description="MI" evidence="9">
    <location>
        <begin position="1426"/>
        <end position="1547"/>
    </location>
</feature>
<dbReference type="Gene3D" id="1.25.40.180">
    <property type="match status" value="2"/>
</dbReference>
<dbReference type="InterPro" id="IPR003891">
    <property type="entry name" value="Initiation_fac_eIF4g_MI"/>
</dbReference>
<evidence type="ECO:0000256" key="4">
    <source>
        <dbReference type="ARBA" id="ARBA00022540"/>
    </source>
</evidence>
<comment type="subcellular location">
    <subcellularLocation>
        <location evidence="1">Cytoplasm</location>
    </subcellularLocation>
</comment>
<feature type="region of interest" description="Disordered" evidence="8">
    <location>
        <begin position="853"/>
        <end position="923"/>
    </location>
</feature>
<dbReference type="OrthoDB" id="514777at2759"/>
<dbReference type="PANTHER" id="PTHR23253">
    <property type="entry name" value="EUKARYOTIC TRANSLATION INITIATION FACTOR 4 GAMMA"/>
    <property type="match status" value="1"/>
</dbReference>
<keyword evidence="6" id="KW-0694">RNA-binding</keyword>
<dbReference type="Gene3D" id="1.20.970.30">
    <property type="entry name" value="eIF4G, eIF4E-binding domain"/>
    <property type="match status" value="1"/>
</dbReference>
<keyword evidence="5" id="KW-0597">Phosphoprotein</keyword>
<keyword evidence="7" id="KW-0648">Protein biosynthesis</keyword>
<dbReference type="PROSITE" id="PS51366">
    <property type="entry name" value="MI"/>
    <property type="match status" value="1"/>
</dbReference>
<feature type="compositionally biased region" description="Low complexity" evidence="8">
    <location>
        <begin position="1275"/>
        <end position="1287"/>
    </location>
</feature>
<dbReference type="GO" id="GO:0010494">
    <property type="term" value="C:cytoplasmic stress granule"/>
    <property type="evidence" value="ECO:0007669"/>
    <property type="project" value="UniProtKB-ARBA"/>
</dbReference>
<dbReference type="EMBL" id="AYKW01000007">
    <property type="protein sequence ID" value="PIL33470.1"/>
    <property type="molecule type" value="Genomic_DNA"/>
</dbReference>
<dbReference type="SUPFAM" id="SSF101489">
    <property type="entry name" value="Eukaryotic initiation factor 4f subunit eIF4g, eIF4e-binding domain"/>
    <property type="match status" value="1"/>
</dbReference>
<dbReference type="GO" id="GO:0003743">
    <property type="term" value="F:translation initiation factor activity"/>
    <property type="evidence" value="ECO:0007669"/>
    <property type="project" value="UniProtKB-KW"/>
</dbReference>
<feature type="region of interest" description="Disordered" evidence="8">
    <location>
        <begin position="1345"/>
        <end position="1430"/>
    </location>
</feature>
<evidence type="ECO:0000313" key="10">
    <source>
        <dbReference type="EMBL" id="PIL33470.1"/>
    </source>
</evidence>